<feature type="region of interest" description="Disordered" evidence="1">
    <location>
        <begin position="184"/>
        <end position="207"/>
    </location>
</feature>
<organism evidence="3 4">
    <name type="scientific">Panagrellus redivivus</name>
    <name type="common">Microworm</name>
    <dbReference type="NCBI Taxonomy" id="6233"/>
    <lineage>
        <taxon>Eukaryota</taxon>
        <taxon>Metazoa</taxon>
        <taxon>Ecdysozoa</taxon>
        <taxon>Nematoda</taxon>
        <taxon>Chromadorea</taxon>
        <taxon>Rhabditida</taxon>
        <taxon>Tylenchina</taxon>
        <taxon>Panagrolaimomorpha</taxon>
        <taxon>Panagrolaimoidea</taxon>
        <taxon>Panagrolaimidae</taxon>
        <taxon>Panagrellus</taxon>
    </lineage>
</organism>
<reference evidence="4" key="2">
    <citation type="submission" date="2020-10" db="UniProtKB">
        <authorList>
            <consortium name="WormBaseParasite"/>
        </authorList>
    </citation>
    <scope>IDENTIFICATION</scope>
</reference>
<feature type="domain" description="ZSWIM3 N-terminal" evidence="2">
    <location>
        <begin position="25"/>
        <end position="127"/>
    </location>
</feature>
<evidence type="ECO:0000259" key="2">
    <source>
        <dbReference type="Pfam" id="PF21599"/>
    </source>
</evidence>
<dbReference type="Pfam" id="PF21599">
    <property type="entry name" value="ZSWIM3_N"/>
    <property type="match status" value="1"/>
</dbReference>
<dbReference type="InterPro" id="IPR048325">
    <property type="entry name" value="ZSWIM3_N"/>
</dbReference>
<evidence type="ECO:0000256" key="1">
    <source>
        <dbReference type="SAM" id="MobiDB-lite"/>
    </source>
</evidence>
<reference evidence="3" key="1">
    <citation type="journal article" date="2013" name="Genetics">
        <title>The draft genome and transcriptome of Panagrellus redivivus are shaped by the harsh demands of a free-living lifestyle.</title>
        <authorList>
            <person name="Srinivasan J."/>
            <person name="Dillman A.R."/>
            <person name="Macchietto M.G."/>
            <person name="Heikkinen L."/>
            <person name="Lakso M."/>
            <person name="Fracchia K.M."/>
            <person name="Antoshechkin I."/>
            <person name="Mortazavi A."/>
            <person name="Wong G."/>
            <person name="Sternberg P.W."/>
        </authorList>
    </citation>
    <scope>NUCLEOTIDE SEQUENCE [LARGE SCALE GENOMIC DNA]</scope>
    <source>
        <strain evidence="3">MT8872</strain>
    </source>
</reference>
<dbReference type="Proteomes" id="UP000492821">
    <property type="component" value="Unassembled WGS sequence"/>
</dbReference>
<feature type="compositionally biased region" description="Polar residues" evidence="1">
    <location>
        <begin position="196"/>
        <end position="207"/>
    </location>
</feature>
<dbReference type="PANTHER" id="PTHR47086:SF4">
    <property type="entry name" value="BTB DOMAIN-CONTAINING PROTEIN"/>
    <property type="match status" value="1"/>
</dbReference>
<name>A0A7E4VFH4_PANRE</name>
<dbReference type="InterPro" id="IPR040854">
    <property type="entry name" value="ZSWIM9"/>
</dbReference>
<dbReference type="PANTHER" id="PTHR47086">
    <property type="entry name" value="BTB DOMAIN-CONTAINING PROTEIN"/>
    <property type="match status" value="1"/>
</dbReference>
<sequence>MSNAENIPMVPSASPDADINDIFQGAKFRDYHEFSAVFGAYQERTHTVYKVDGSELLKDPNNPDLVEKYKYSHLVFKCQHGKPRQRGTGKRQHNNTLKLGCQSRLRLNLNRATMIMEVTVWFDEHNHVCVPPQFDAKGRRILPQVIPYTPEVLAAKKVKSNRPTPYSRQARAPLAPINTSLPLASAQHSVSEDESGNSTTPIVSTEPSPRLEKLNQDLFNFLNPKSEAERVEEWRNEMKAHLEFIKNSIPLHDTQGRLEVSKKLVAILKLISNIPVVLAWEQALNMMPVQLRIRVLGLGSEAPKIWLRREDPERSLRNVQNGSGSGAGGSVQAPEVTALDWLQTQDVKRGSIHTFHLHVQTATKGFNDNSEAKDTRGCETLDVRFKVHMKRGVEGRGMMLTSGWYYKEAIVTPKLGGDSSMLFQMALNRPPKL</sequence>
<evidence type="ECO:0000313" key="4">
    <source>
        <dbReference type="WBParaSite" id="Pan_g20278.t1"/>
    </source>
</evidence>
<dbReference type="AlphaFoldDB" id="A0A7E4VFH4"/>
<evidence type="ECO:0000313" key="3">
    <source>
        <dbReference type="Proteomes" id="UP000492821"/>
    </source>
</evidence>
<proteinExistence type="predicted"/>
<keyword evidence="3" id="KW-1185">Reference proteome</keyword>
<protein>
    <submittedName>
        <fullName evidence="4">FAR1 domain-containing protein</fullName>
    </submittedName>
</protein>
<dbReference type="WBParaSite" id="Pan_g20278.t1">
    <property type="protein sequence ID" value="Pan_g20278.t1"/>
    <property type="gene ID" value="Pan_g20278"/>
</dbReference>
<accession>A0A7E4VFH4</accession>